<name>A0ACB5RIS6_9CLOT</name>
<organism evidence="1 2">
    <name type="scientific">Inconstantimicrobium mannanitabidum</name>
    <dbReference type="NCBI Taxonomy" id="1604901"/>
    <lineage>
        <taxon>Bacteria</taxon>
        <taxon>Bacillati</taxon>
        <taxon>Bacillota</taxon>
        <taxon>Clostridia</taxon>
        <taxon>Eubacteriales</taxon>
        <taxon>Clostridiaceae</taxon>
        <taxon>Inconstantimicrobium</taxon>
    </lineage>
</organism>
<evidence type="ECO:0000313" key="2">
    <source>
        <dbReference type="Proteomes" id="UP001058074"/>
    </source>
</evidence>
<reference evidence="1" key="1">
    <citation type="journal article" date="2025" name="Int. J. Syst. Evol. Microbiol.">
        <title>Inconstantimicrobium mannanitabidum sp. nov., a novel member of the family Clostridiaceae isolated from anoxic soil under the treatment of reductive soil disinfestation.</title>
        <authorList>
            <person name="Ueki A."/>
            <person name="Tonouchi A."/>
            <person name="Honma S."/>
            <person name="Kaku N."/>
            <person name="Ueki K."/>
        </authorList>
    </citation>
    <scope>NUCLEOTIDE SEQUENCE</scope>
    <source>
        <strain evidence="1">TW13</strain>
    </source>
</reference>
<keyword evidence="2" id="KW-1185">Reference proteome</keyword>
<gene>
    <name evidence="1" type="ORF">rsdtw13_42370</name>
</gene>
<protein>
    <submittedName>
        <fullName evidence="1">Uncharacterized protein</fullName>
    </submittedName>
</protein>
<dbReference type="EMBL" id="BROD01000002">
    <property type="protein sequence ID" value="GKX68979.1"/>
    <property type="molecule type" value="Genomic_DNA"/>
</dbReference>
<evidence type="ECO:0000313" key="1">
    <source>
        <dbReference type="EMBL" id="GKX68979.1"/>
    </source>
</evidence>
<proteinExistence type="predicted"/>
<accession>A0ACB5RIS6</accession>
<comment type="caution">
    <text evidence="1">The sequence shown here is derived from an EMBL/GenBank/DDBJ whole genome shotgun (WGS) entry which is preliminary data.</text>
</comment>
<dbReference type="Proteomes" id="UP001058074">
    <property type="component" value="Unassembled WGS sequence"/>
</dbReference>
<sequence length="167" mass="19616">MKKNFYRKKALIFIAVIVVIIFTMLFFVFQNINSEISINAYKKVENSSHLLYVSGVDMSTVKPSDIKKVTIGFTFSKNRIMRKHVKVSSEDLDNFILNNPNIKLLGDGSLEYPYELQYDREVTFYAPKLKKDDITKLFENFKVCVTWEDIFGKECSKTFYLKDCKWN</sequence>